<dbReference type="GO" id="GO:0005524">
    <property type="term" value="F:ATP binding"/>
    <property type="evidence" value="ECO:0007669"/>
    <property type="project" value="UniProtKB-UniRule"/>
</dbReference>
<evidence type="ECO:0000313" key="8">
    <source>
        <dbReference type="EMBL" id="KZT61960.1"/>
    </source>
</evidence>
<evidence type="ECO:0000256" key="3">
    <source>
        <dbReference type="ARBA" id="ARBA00022741"/>
    </source>
</evidence>
<dbReference type="EC" id="2.7.11.1" evidence="1"/>
<keyword evidence="8" id="KW-0418">Kinase</keyword>
<evidence type="ECO:0000256" key="4">
    <source>
        <dbReference type="ARBA" id="ARBA00022840"/>
    </source>
</evidence>
<dbReference type="Gene3D" id="1.10.510.10">
    <property type="entry name" value="Transferase(Phosphotransferase) domain 1"/>
    <property type="match status" value="1"/>
</dbReference>
<sequence>MASTEPELPLPQTDRPVTSIFLKLEVVGKGGFGSVHRGIHLASGSVVALKIIEVDKEDDDVDDIQREIALLSRLRGGEGCNITRYWGSWQEDSRVWIAMDYAAGGSLMTLMKPGLFEERYTAVIVRETLIGLSYLHREQIIHRDIKAANILLTSRGRIMLADFGVSALLVTKASKRMTVIGTPHHMAPEVIKSTSTYNTKADIWSLGITIYELVTGEPPHSGIRDPETVFRLVTREGPPSLPHTDGSEAMREFVRACLTSEPTERPSADELLKHKWLKPFLKNPVSLLTDLIRRYKTWEVNGGVRQSIVELDEQEEIRDDRETSTWEFNPTLRSCRFGHLNPRPSYCPTLCSQSLYGRLDLPTNA</sequence>
<feature type="binding site" evidence="5">
    <location>
        <position position="50"/>
    </location>
    <ligand>
        <name>ATP</name>
        <dbReference type="ChEBI" id="CHEBI:30616"/>
    </ligand>
</feature>
<accession>A0A165JKN2</accession>
<dbReference type="FunFam" id="1.10.510.10:FF:000421">
    <property type="entry name" value="Serine/threonine-protein kinase PAK 6"/>
    <property type="match status" value="1"/>
</dbReference>
<dbReference type="SUPFAM" id="SSF56112">
    <property type="entry name" value="Protein kinase-like (PK-like)"/>
    <property type="match status" value="1"/>
</dbReference>
<dbReference type="PROSITE" id="PS50011">
    <property type="entry name" value="PROTEIN_KINASE_DOM"/>
    <property type="match status" value="1"/>
</dbReference>
<dbReference type="Pfam" id="PF00069">
    <property type="entry name" value="Pkinase"/>
    <property type="match status" value="1"/>
</dbReference>
<name>A0A165JKN2_9BASI</name>
<dbReference type="PANTHER" id="PTHR48012">
    <property type="entry name" value="STERILE20-LIKE KINASE, ISOFORM B-RELATED"/>
    <property type="match status" value="1"/>
</dbReference>
<evidence type="ECO:0000256" key="6">
    <source>
        <dbReference type="RuleBase" id="RU000304"/>
    </source>
</evidence>
<organism evidence="8 9">
    <name type="scientific">Calocera cornea HHB12733</name>
    <dbReference type="NCBI Taxonomy" id="1353952"/>
    <lineage>
        <taxon>Eukaryota</taxon>
        <taxon>Fungi</taxon>
        <taxon>Dikarya</taxon>
        <taxon>Basidiomycota</taxon>
        <taxon>Agaricomycotina</taxon>
        <taxon>Dacrymycetes</taxon>
        <taxon>Dacrymycetales</taxon>
        <taxon>Dacrymycetaceae</taxon>
        <taxon>Calocera</taxon>
    </lineage>
</organism>
<feature type="domain" description="Protein kinase" evidence="7">
    <location>
        <begin position="21"/>
        <end position="277"/>
    </location>
</feature>
<evidence type="ECO:0000313" key="9">
    <source>
        <dbReference type="Proteomes" id="UP000076842"/>
    </source>
</evidence>
<proteinExistence type="inferred from homology"/>
<protein>
    <recommendedName>
        <fullName evidence="1">non-specific serine/threonine protein kinase</fullName>
        <ecNumber evidence="1">2.7.11.1</ecNumber>
    </recommendedName>
</protein>
<dbReference type="InterPro" id="IPR000719">
    <property type="entry name" value="Prot_kinase_dom"/>
</dbReference>
<dbReference type="OrthoDB" id="248923at2759"/>
<evidence type="ECO:0000259" key="7">
    <source>
        <dbReference type="PROSITE" id="PS50011"/>
    </source>
</evidence>
<dbReference type="PROSITE" id="PS00107">
    <property type="entry name" value="PROTEIN_KINASE_ATP"/>
    <property type="match status" value="1"/>
</dbReference>
<dbReference type="PROSITE" id="PS00108">
    <property type="entry name" value="PROTEIN_KINASE_ST"/>
    <property type="match status" value="1"/>
</dbReference>
<dbReference type="InterPro" id="IPR011009">
    <property type="entry name" value="Kinase-like_dom_sf"/>
</dbReference>
<keyword evidence="4 5" id="KW-0067">ATP-binding</keyword>
<dbReference type="GO" id="GO:0004674">
    <property type="term" value="F:protein serine/threonine kinase activity"/>
    <property type="evidence" value="ECO:0007669"/>
    <property type="project" value="UniProtKB-KW"/>
</dbReference>
<keyword evidence="8" id="KW-0808">Transferase</keyword>
<dbReference type="PRINTS" id="PR00109">
    <property type="entry name" value="TYRKINASE"/>
</dbReference>
<evidence type="ECO:0000256" key="1">
    <source>
        <dbReference type="ARBA" id="ARBA00012513"/>
    </source>
</evidence>
<dbReference type="InterPro" id="IPR008271">
    <property type="entry name" value="Ser/Thr_kinase_AS"/>
</dbReference>
<evidence type="ECO:0000256" key="2">
    <source>
        <dbReference type="ARBA" id="ARBA00022527"/>
    </source>
</evidence>
<dbReference type="PANTHER" id="PTHR48012:SF21">
    <property type="entry name" value="PH DOMAIN-CONTAINING PROTEIN"/>
    <property type="match status" value="1"/>
</dbReference>
<gene>
    <name evidence="8" type="ORF">CALCODRAFT_522530</name>
</gene>
<dbReference type="SMART" id="SM00220">
    <property type="entry name" value="S_TKc"/>
    <property type="match status" value="1"/>
</dbReference>
<comment type="similarity">
    <text evidence="6">Belongs to the protein kinase superfamily.</text>
</comment>
<dbReference type="Proteomes" id="UP000076842">
    <property type="component" value="Unassembled WGS sequence"/>
</dbReference>
<dbReference type="InterPro" id="IPR017441">
    <property type="entry name" value="Protein_kinase_ATP_BS"/>
</dbReference>
<reference evidence="8 9" key="1">
    <citation type="journal article" date="2016" name="Mol. Biol. Evol.">
        <title>Comparative Genomics of Early-Diverging Mushroom-Forming Fungi Provides Insights into the Origins of Lignocellulose Decay Capabilities.</title>
        <authorList>
            <person name="Nagy L.G."/>
            <person name="Riley R."/>
            <person name="Tritt A."/>
            <person name="Adam C."/>
            <person name="Daum C."/>
            <person name="Floudas D."/>
            <person name="Sun H."/>
            <person name="Yadav J.S."/>
            <person name="Pangilinan J."/>
            <person name="Larsson K.H."/>
            <person name="Matsuura K."/>
            <person name="Barry K."/>
            <person name="Labutti K."/>
            <person name="Kuo R."/>
            <person name="Ohm R.A."/>
            <person name="Bhattacharya S.S."/>
            <person name="Shirouzu T."/>
            <person name="Yoshinaga Y."/>
            <person name="Martin F.M."/>
            <person name="Grigoriev I.V."/>
            <person name="Hibbett D.S."/>
        </authorList>
    </citation>
    <scope>NUCLEOTIDE SEQUENCE [LARGE SCALE GENOMIC DNA]</scope>
    <source>
        <strain evidence="8 9">HHB12733</strain>
    </source>
</reference>
<keyword evidence="9" id="KW-1185">Reference proteome</keyword>
<dbReference type="GO" id="GO:0005737">
    <property type="term" value="C:cytoplasm"/>
    <property type="evidence" value="ECO:0007669"/>
    <property type="project" value="TreeGrafter"/>
</dbReference>
<dbReference type="InterPro" id="IPR050629">
    <property type="entry name" value="STE20/SPS1-PAK"/>
</dbReference>
<keyword evidence="2 6" id="KW-0723">Serine/threonine-protein kinase</keyword>
<dbReference type="STRING" id="1353952.A0A165JKN2"/>
<dbReference type="AlphaFoldDB" id="A0A165JKN2"/>
<evidence type="ECO:0000256" key="5">
    <source>
        <dbReference type="PROSITE-ProRule" id="PRU10141"/>
    </source>
</evidence>
<keyword evidence="3 5" id="KW-0547">Nucleotide-binding</keyword>
<dbReference type="EMBL" id="KV423919">
    <property type="protein sequence ID" value="KZT61960.1"/>
    <property type="molecule type" value="Genomic_DNA"/>
</dbReference>
<dbReference type="InParanoid" id="A0A165JKN2"/>
<dbReference type="InterPro" id="IPR001245">
    <property type="entry name" value="Ser-Thr/Tyr_kinase_cat_dom"/>
</dbReference>